<comment type="caution">
    <text evidence="1">The sequence shown here is derived from an EMBL/GenBank/DDBJ whole genome shotgun (WGS) entry which is preliminary data.</text>
</comment>
<evidence type="ECO:0008006" key="3">
    <source>
        <dbReference type="Google" id="ProtNLM"/>
    </source>
</evidence>
<reference evidence="1" key="1">
    <citation type="journal article" date="2023" name="PhytoFront">
        <title>Draft Genome Resources of Seven Strains of Tilletia horrida, Causal Agent of Kernel Smut of Rice.</title>
        <authorList>
            <person name="Khanal S."/>
            <person name="Antony Babu S."/>
            <person name="Zhou X.G."/>
        </authorList>
    </citation>
    <scope>NUCLEOTIDE SEQUENCE</scope>
    <source>
        <strain evidence="1">TX6</strain>
    </source>
</reference>
<sequence length="377" mass="42406">MTTKPFPPVCPHANCSHTLDSYEGYKSHWRRKHEQDPRPDSLGRGFRSDLLRHSWTPLIQSWSRLPLEHPLYAQGLKILNFFDNSPFETALGTNIFSIFNFSPKFDHVFRDIEIGYFSNGSVSGELVLTETGLHRDDLTLSHLLGSFAATDSGNFHHFKLDNLCAAIGFEAHDEDGLEACVPKLPTEVKHLGIPSSDDGPRFEVAHTPRGHITGVHQDGFWDGFIVTVLFGRKLLITWPPTAHNLAIYFKHWPLNILPPLDIITELQDPNFTIMDHGHFTFIPQGTLHMVVAIDSSSMVAFGVKHPNMIDQGLLLSDSVIKHLKTLDHRAPVIKDVVNQLLDGARTHRDTNDLLYSDATEKADNAFLWLMNEVSALS</sequence>
<evidence type="ECO:0000313" key="1">
    <source>
        <dbReference type="EMBL" id="KAK0541954.1"/>
    </source>
</evidence>
<keyword evidence="2" id="KW-1185">Reference proteome</keyword>
<protein>
    <recommendedName>
        <fullName evidence="3">JmjC domain-containing protein</fullName>
    </recommendedName>
</protein>
<dbReference type="AlphaFoldDB" id="A0AAN6GJ46"/>
<evidence type="ECO:0000313" key="2">
    <source>
        <dbReference type="Proteomes" id="UP001176517"/>
    </source>
</evidence>
<accession>A0AAN6GJ46</accession>
<proteinExistence type="predicted"/>
<organism evidence="1 2">
    <name type="scientific">Tilletia horrida</name>
    <dbReference type="NCBI Taxonomy" id="155126"/>
    <lineage>
        <taxon>Eukaryota</taxon>
        <taxon>Fungi</taxon>
        <taxon>Dikarya</taxon>
        <taxon>Basidiomycota</taxon>
        <taxon>Ustilaginomycotina</taxon>
        <taxon>Exobasidiomycetes</taxon>
        <taxon>Tilletiales</taxon>
        <taxon>Tilletiaceae</taxon>
        <taxon>Tilletia</taxon>
    </lineage>
</organism>
<dbReference type="Proteomes" id="UP001176517">
    <property type="component" value="Unassembled WGS sequence"/>
</dbReference>
<gene>
    <name evidence="1" type="ORF">OC846_006890</name>
</gene>
<name>A0AAN6GJ46_9BASI</name>
<dbReference type="Gene3D" id="2.60.120.650">
    <property type="entry name" value="Cupin"/>
    <property type="match status" value="1"/>
</dbReference>
<dbReference type="EMBL" id="JAPDMZ010000677">
    <property type="protein sequence ID" value="KAK0541954.1"/>
    <property type="molecule type" value="Genomic_DNA"/>
</dbReference>
<dbReference type="SUPFAM" id="SSF51197">
    <property type="entry name" value="Clavaminate synthase-like"/>
    <property type="match status" value="1"/>
</dbReference>